<dbReference type="Pfam" id="PF10294">
    <property type="entry name" value="Methyltransf_16"/>
    <property type="match status" value="1"/>
</dbReference>
<dbReference type="GO" id="GO:0005634">
    <property type="term" value="C:nucleus"/>
    <property type="evidence" value="ECO:0007669"/>
    <property type="project" value="UniProtKB-SubCell"/>
</dbReference>
<keyword evidence="8" id="KW-0539">Nucleus</keyword>
<dbReference type="GO" id="GO:0018064">
    <property type="term" value="F:protein-L-histidine N-tele-methyltransferase activity"/>
    <property type="evidence" value="ECO:0007669"/>
    <property type="project" value="UniProtKB-EC"/>
</dbReference>
<dbReference type="PANTHER" id="PTHR14614:SF39">
    <property type="entry name" value="HISTIDINE PROTEIN METHYLTRANSFERASE 1 HOMOLOG"/>
    <property type="match status" value="1"/>
</dbReference>
<name>A0A0L0GCF8_9EUKA</name>
<evidence type="ECO:0000256" key="4">
    <source>
        <dbReference type="ARBA" id="ARBA00022490"/>
    </source>
</evidence>
<keyword evidence="4" id="KW-0963">Cytoplasm</keyword>
<keyword evidence="6" id="KW-0808">Transferase</keyword>
<keyword evidence="7" id="KW-0949">S-adenosyl-L-methionine</keyword>
<evidence type="ECO:0000256" key="1">
    <source>
        <dbReference type="ARBA" id="ARBA00004123"/>
    </source>
</evidence>
<dbReference type="InterPro" id="IPR019410">
    <property type="entry name" value="Methyltransf_16"/>
</dbReference>
<dbReference type="GO" id="GO:0032259">
    <property type="term" value="P:methylation"/>
    <property type="evidence" value="ECO:0007669"/>
    <property type="project" value="UniProtKB-KW"/>
</dbReference>
<comment type="similarity">
    <text evidence="9">Belongs to the methyltransferase superfamily. METTL18 family.</text>
</comment>
<dbReference type="eggNOG" id="KOG2920">
    <property type="taxonomic scope" value="Eukaryota"/>
</dbReference>
<keyword evidence="5" id="KW-0489">Methyltransferase</keyword>
<evidence type="ECO:0000256" key="8">
    <source>
        <dbReference type="ARBA" id="ARBA00023242"/>
    </source>
</evidence>
<dbReference type="STRING" id="667725.A0A0L0GCF8"/>
<evidence type="ECO:0000313" key="10">
    <source>
        <dbReference type="EMBL" id="KNC86695.1"/>
    </source>
</evidence>
<dbReference type="EMBL" id="KQ241640">
    <property type="protein sequence ID" value="KNC86695.1"/>
    <property type="molecule type" value="Genomic_DNA"/>
</dbReference>
<dbReference type="GeneID" id="25901666"/>
<protein>
    <recommendedName>
        <fullName evidence="3">protein-histidine N-methyltransferase</fullName>
        <ecNumber evidence="3">2.1.1.85</ecNumber>
    </recommendedName>
</protein>
<proteinExistence type="inferred from homology"/>
<dbReference type="AlphaFoldDB" id="A0A0L0GCF8"/>
<evidence type="ECO:0000256" key="3">
    <source>
        <dbReference type="ARBA" id="ARBA00012533"/>
    </source>
</evidence>
<gene>
    <name evidence="10" type="ORF">SARC_01162</name>
</gene>
<dbReference type="GO" id="GO:0005737">
    <property type="term" value="C:cytoplasm"/>
    <property type="evidence" value="ECO:0007669"/>
    <property type="project" value="UniProtKB-SubCell"/>
</dbReference>
<organism evidence="10 11">
    <name type="scientific">Sphaeroforma arctica JP610</name>
    <dbReference type="NCBI Taxonomy" id="667725"/>
    <lineage>
        <taxon>Eukaryota</taxon>
        <taxon>Ichthyosporea</taxon>
        <taxon>Ichthyophonida</taxon>
        <taxon>Sphaeroforma</taxon>
    </lineage>
</organism>
<evidence type="ECO:0000256" key="2">
    <source>
        <dbReference type="ARBA" id="ARBA00004496"/>
    </source>
</evidence>
<sequence length="294" mass="32084">MKPYSIAAELLLQDMTITVSFLMMHNSSCLLELTQPIRKNEIPCELLTLGEINLYKKVLENTTYELATTGSQDIKTALSNNTDLIPGVYEGGLKTWECSLDLLMLLAQMSKGVDMSSTRVLELGCGSGLPGVYMISCTSASRVDFQDYNEEVLTHVTIPNVVLNAPVSGKSLNEEVHPSALAQRSSFYSGDWSGFVQLNNPNKAPELKYDIVLTSETIYEPSLNKVLLATIKDSMAYPRGVALVAAKSYYFGVGGSMTAFQSLVASDPELKSETVYQSSEGVNREILQISFASA</sequence>
<dbReference type="OrthoDB" id="1723750at2759"/>
<evidence type="ECO:0000256" key="6">
    <source>
        <dbReference type="ARBA" id="ARBA00022679"/>
    </source>
</evidence>
<evidence type="ECO:0000256" key="9">
    <source>
        <dbReference type="ARBA" id="ARBA00038126"/>
    </source>
</evidence>
<evidence type="ECO:0000313" key="11">
    <source>
        <dbReference type="Proteomes" id="UP000054560"/>
    </source>
</evidence>
<accession>A0A0L0GCF8</accession>
<dbReference type="InterPro" id="IPR029063">
    <property type="entry name" value="SAM-dependent_MTases_sf"/>
</dbReference>
<dbReference type="Gene3D" id="3.40.50.150">
    <property type="entry name" value="Vaccinia Virus protein VP39"/>
    <property type="match status" value="1"/>
</dbReference>
<comment type="subcellular location">
    <subcellularLocation>
        <location evidence="2">Cytoplasm</location>
    </subcellularLocation>
    <subcellularLocation>
        <location evidence="1">Nucleus</location>
    </subcellularLocation>
</comment>
<dbReference type="EC" id="2.1.1.85" evidence="3"/>
<evidence type="ECO:0000256" key="7">
    <source>
        <dbReference type="ARBA" id="ARBA00022691"/>
    </source>
</evidence>
<evidence type="ECO:0000256" key="5">
    <source>
        <dbReference type="ARBA" id="ARBA00022603"/>
    </source>
</evidence>
<dbReference type="RefSeq" id="XP_014160597.1">
    <property type="nucleotide sequence ID" value="XM_014305122.1"/>
</dbReference>
<dbReference type="Proteomes" id="UP000054560">
    <property type="component" value="Unassembled WGS sequence"/>
</dbReference>
<reference evidence="10 11" key="1">
    <citation type="submission" date="2011-02" db="EMBL/GenBank/DDBJ databases">
        <title>The Genome Sequence of Sphaeroforma arctica JP610.</title>
        <authorList>
            <consortium name="The Broad Institute Genome Sequencing Platform"/>
            <person name="Russ C."/>
            <person name="Cuomo C."/>
            <person name="Young S.K."/>
            <person name="Zeng Q."/>
            <person name="Gargeya S."/>
            <person name="Alvarado L."/>
            <person name="Berlin A."/>
            <person name="Chapman S.B."/>
            <person name="Chen Z."/>
            <person name="Freedman E."/>
            <person name="Gellesch M."/>
            <person name="Goldberg J."/>
            <person name="Griggs A."/>
            <person name="Gujja S."/>
            <person name="Heilman E."/>
            <person name="Heiman D."/>
            <person name="Howarth C."/>
            <person name="Mehta T."/>
            <person name="Neiman D."/>
            <person name="Pearson M."/>
            <person name="Roberts A."/>
            <person name="Saif S."/>
            <person name="Shea T."/>
            <person name="Shenoy N."/>
            <person name="Sisk P."/>
            <person name="Stolte C."/>
            <person name="Sykes S."/>
            <person name="White J."/>
            <person name="Yandava C."/>
            <person name="Burger G."/>
            <person name="Gray M.W."/>
            <person name="Holland P.W.H."/>
            <person name="King N."/>
            <person name="Lang F.B.F."/>
            <person name="Roger A.J."/>
            <person name="Ruiz-Trillo I."/>
            <person name="Haas B."/>
            <person name="Nusbaum C."/>
            <person name="Birren B."/>
        </authorList>
    </citation>
    <scope>NUCLEOTIDE SEQUENCE [LARGE SCALE GENOMIC DNA]</scope>
    <source>
        <strain evidence="10 11">JP610</strain>
    </source>
</reference>
<dbReference type="PANTHER" id="PTHR14614">
    <property type="entry name" value="HEPATOCELLULAR CARCINOMA-ASSOCIATED ANTIGEN"/>
    <property type="match status" value="1"/>
</dbReference>
<dbReference type="SUPFAM" id="SSF53335">
    <property type="entry name" value="S-adenosyl-L-methionine-dependent methyltransferases"/>
    <property type="match status" value="1"/>
</dbReference>
<keyword evidence="11" id="KW-1185">Reference proteome</keyword>